<evidence type="ECO:0000313" key="2">
    <source>
        <dbReference type="Proteomes" id="UP000320762"/>
    </source>
</evidence>
<gene>
    <name evidence="1" type="ORF">BD626DRAFT_491597</name>
</gene>
<dbReference type="EMBL" id="VDMD01000007">
    <property type="protein sequence ID" value="TRM64376.1"/>
    <property type="molecule type" value="Genomic_DNA"/>
</dbReference>
<comment type="caution">
    <text evidence="1">The sequence shown here is derived from an EMBL/GenBank/DDBJ whole genome shotgun (WGS) entry which is preliminary data.</text>
</comment>
<protein>
    <submittedName>
        <fullName evidence="1">Uncharacterized protein</fullName>
    </submittedName>
</protein>
<evidence type="ECO:0000313" key="1">
    <source>
        <dbReference type="EMBL" id="TRM64376.1"/>
    </source>
</evidence>
<accession>A0A550CI27</accession>
<organism evidence="1 2">
    <name type="scientific">Schizophyllum amplum</name>
    <dbReference type="NCBI Taxonomy" id="97359"/>
    <lineage>
        <taxon>Eukaryota</taxon>
        <taxon>Fungi</taxon>
        <taxon>Dikarya</taxon>
        <taxon>Basidiomycota</taxon>
        <taxon>Agaricomycotina</taxon>
        <taxon>Agaricomycetes</taxon>
        <taxon>Agaricomycetidae</taxon>
        <taxon>Agaricales</taxon>
        <taxon>Schizophyllaceae</taxon>
        <taxon>Schizophyllum</taxon>
    </lineage>
</organism>
<dbReference type="AlphaFoldDB" id="A0A550CI27"/>
<name>A0A550CI27_9AGAR</name>
<proteinExistence type="predicted"/>
<sequence>MCISRVTRVAQVQHPRINGHLRMTFLRIVSVRCSCCGSCSCSCCALILTRGPGSCPCPSLRWALSVVAASLADGAGSLDSAPPPYAESCSRRGGGIVLRKIGIVRRACARVAQETPLLSWHGIKTVCHPEKAGSTSLGTLHIPRSQTHCIGGSTIV</sequence>
<keyword evidence="2" id="KW-1185">Reference proteome</keyword>
<reference evidence="1 2" key="1">
    <citation type="journal article" date="2019" name="New Phytol.">
        <title>Comparative genomics reveals unique wood-decay strategies and fruiting body development in the Schizophyllaceae.</title>
        <authorList>
            <person name="Almasi E."/>
            <person name="Sahu N."/>
            <person name="Krizsan K."/>
            <person name="Balint B."/>
            <person name="Kovacs G.M."/>
            <person name="Kiss B."/>
            <person name="Cseklye J."/>
            <person name="Drula E."/>
            <person name="Henrissat B."/>
            <person name="Nagy I."/>
            <person name="Chovatia M."/>
            <person name="Adam C."/>
            <person name="LaButti K."/>
            <person name="Lipzen A."/>
            <person name="Riley R."/>
            <person name="Grigoriev I.V."/>
            <person name="Nagy L.G."/>
        </authorList>
    </citation>
    <scope>NUCLEOTIDE SEQUENCE [LARGE SCALE GENOMIC DNA]</scope>
    <source>
        <strain evidence="1 2">NL-1724</strain>
    </source>
</reference>
<dbReference type="Proteomes" id="UP000320762">
    <property type="component" value="Unassembled WGS sequence"/>
</dbReference>